<feature type="chain" id="PRO_5042919524" description="SMP-30/Gluconolactonase/LRE-like region domain-containing protein" evidence="1">
    <location>
        <begin position="21"/>
        <end position="326"/>
    </location>
</feature>
<comment type="caution">
    <text evidence="2">The sequence shown here is derived from an EMBL/GenBank/DDBJ whole genome shotgun (WGS) entry which is preliminary data.</text>
</comment>
<reference evidence="2 3" key="1">
    <citation type="submission" date="2024-02" db="EMBL/GenBank/DDBJ databases">
        <title>Chromosome-scale genome assembly of the rough periwinkle Littorina saxatilis.</title>
        <authorList>
            <person name="De Jode A."/>
            <person name="Faria R."/>
            <person name="Formenti G."/>
            <person name="Sims Y."/>
            <person name="Smith T.P."/>
            <person name="Tracey A."/>
            <person name="Wood J.M.D."/>
            <person name="Zagrodzka Z.B."/>
            <person name="Johannesson K."/>
            <person name="Butlin R.K."/>
            <person name="Leder E.H."/>
        </authorList>
    </citation>
    <scope>NUCLEOTIDE SEQUENCE [LARGE SCALE GENOMIC DNA]</scope>
    <source>
        <strain evidence="2">Snail1</strain>
        <tissue evidence="2">Muscle</tissue>
    </source>
</reference>
<keyword evidence="1" id="KW-0732">Signal</keyword>
<gene>
    <name evidence="2" type="ORF">V1264_021521</name>
</gene>
<organism evidence="2 3">
    <name type="scientific">Littorina saxatilis</name>
    <dbReference type="NCBI Taxonomy" id="31220"/>
    <lineage>
        <taxon>Eukaryota</taxon>
        <taxon>Metazoa</taxon>
        <taxon>Spiralia</taxon>
        <taxon>Lophotrochozoa</taxon>
        <taxon>Mollusca</taxon>
        <taxon>Gastropoda</taxon>
        <taxon>Caenogastropoda</taxon>
        <taxon>Littorinimorpha</taxon>
        <taxon>Littorinoidea</taxon>
        <taxon>Littorinidae</taxon>
        <taxon>Littorina</taxon>
    </lineage>
</organism>
<evidence type="ECO:0000256" key="1">
    <source>
        <dbReference type="SAM" id="SignalP"/>
    </source>
</evidence>
<sequence length="326" mass="35346">MKSTIICCFSLLVVWQECVAWDPMTATPMLRASVGPFPENGSKDIEISSLVVTRSGYLLMGNSAHGGDLKMVPLNDPHNIQTRSQGRAHGVASMALLSDDQVALTTTNVNRLYIFNVSDGVLGWYEDMNLLDYDHHYHAVTDGPNGNVVVAGGGWRGASGYVDIVTRKGKLVRNLVSNLTDFDPEQMTSFGGDVYVSSSYSSEPGLLGFNVESGEVIESIGAFNFSDDQRDLFDPYTSTFGQGAFDGAGNLYIAAFSASCRANGEKTNFCVLLITPEGETRRLISGTKWVKKAMAVALTPTGLAVAWRIDIRGRMHAAVELYDMVD</sequence>
<name>A0AAN9AIK1_9CAEN</name>
<evidence type="ECO:0008006" key="4">
    <source>
        <dbReference type="Google" id="ProtNLM"/>
    </source>
</evidence>
<protein>
    <recommendedName>
        <fullName evidence="4">SMP-30/Gluconolactonase/LRE-like region domain-containing protein</fullName>
    </recommendedName>
</protein>
<evidence type="ECO:0000313" key="2">
    <source>
        <dbReference type="EMBL" id="KAK7087474.1"/>
    </source>
</evidence>
<proteinExistence type="predicted"/>
<dbReference type="EMBL" id="JBAMIC010004070">
    <property type="protein sequence ID" value="KAK7087474.1"/>
    <property type="molecule type" value="Genomic_DNA"/>
</dbReference>
<evidence type="ECO:0000313" key="3">
    <source>
        <dbReference type="Proteomes" id="UP001374579"/>
    </source>
</evidence>
<feature type="signal peptide" evidence="1">
    <location>
        <begin position="1"/>
        <end position="20"/>
    </location>
</feature>
<dbReference type="Proteomes" id="UP001374579">
    <property type="component" value="Unassembled WGS sequence"/>
</dbReference>
<accession>A0AAN9AIK1</accession>
<dbReference type="SUPFAM" id="SSF75011">
    <property type="entry name" value="3-carboxy-cis,cis-mucoante lactonizing enzyme"/>
    <property type="match status" value="1"/>
</dbReference>
<keyword evidence="3" id="KW-1185">Reference proteome</keyword>
<dbReference type="AlphaFoldDB" id="A0AAN9AIK1"/>